<organism evidence="2">
    <name type="scientific">bioreactor metagenome</name>
    <dbReference type="NCBI Taxonomy" id="1076179"/>
    <lineage>
        <taxon>unclassified sequences</taxon>
        <taxon>metagenomes</taxon>
        <taxon>ecological metagenomes</taxon>
    </lineage>
</organism>
<protein>
    <submittedName>
        <fullName evidence="2">Uncharacterized protein</fullName>
    </submittedName>
</protein>
<gene>
    <name evidence="2" type="ORF">SDC9_71877</name>
</gene>
<feature type="compositionally biased region" description="Basic and acidic residues" evidence="1">
    <location>
        <begin position="419"/>
        <end position="431"/>
    </location>
</feature>
<feature type="compositionally biased region" description="Basic and acidic residues" evidence="1">
    <location>
        <begin position="518"/>
        <end position="550"/>
    </location>
</feature>
<feature type="region of interest" description="Disordered" evidence="1">
    <location>
        <begin position="487"/>
        <end position="552"/>
    </location>
</feature>
<dbReference type="AntiFam" id="ANF00142">
    <property type="entry name" value="Shadow ORF (opposite yadG)"/>
</dbReference>
<proteinExistence type="predicted"/>
<comment type="caution">
    <text evidence="2">The sequence shown here is derived from an EMBL/GenBank/DDBJ whole genome shotgun (WGS) entry which is preliminary data.</text>
</comment>
<dbReference type="AlphaFoldDB" id="A0A644Y9Y9"/>
<feature type="compositionally biased region" description="Basic and acidic residues" evidence="1">
    <location>
        <begin position="173"/>
        <end position="193"/>
    </location>
</feature>
<name>A0A644Y9Y9_9ZZZZ</name>
<feature type="region of interest" description="Disordered" evidence="1">
    <location>
        <begin position="173"/>
        <end position="211"/>
    </location>
</feature>
<dbReference type="EMBL" id="VSSQ01004484">
    <property type="protein sequence ID" value="MPM25386.1"/>
    <property type="molecule type" value="Genomic_DNA"/>
</dbReference>
<accession>A0A644Y9Y9</accession>
<sequence>MGKKRLVRAFLDDLALLEHHDPVGIGDGREPVRDGDDGAALAHRVQAVLDVALGLGVERRGRLVEQQDRRVLQQRAGDADALLLAARELQPALAHRRLVALGQAHHEVMDFRGSGGRDDLGLGGAGAAIGDVVADRIVEQHGVLRHHADRVVQALLGDVAEVLPVDPDRAAGDVVEAEEKPPDRRLARARGADQCHALPRRHGQRDPLQDRPVRVIGEFHRVETDLAAGDLQRRRAGLVLDLGGLVQQVEHLAHVDKCLTDLAIDRAEEAERHGDLDHVGLHHDKIAHRELARFHLERGHHHHRDKSRGDDQRLAEVQEGKALPGLHRGLLITCHRGVVPFGLAGLGAEILHRLEVQQAVDRLLVRRGVGVVHLAPDRHAPFGHLEGEGDIGPDRDHHHRGIAPVEEHREEDGDEGQLEDQRPDREQHEAQQELDALHAALDDPAQPAGLAGDVVAHRQRVDVAEGLERERAQRALRHPHEDRITQLAKAHRAKPRQPVDHRQRHRAQGQQQPLVTCRAREAVDRGLVDERRRDRDHLGHDEKHHRDQHALLHPGVIGRPQIGQHRAQRAHVARPVLGAELAGLGDLGGRHEILAGAAAAPSVGSGHRKERAGHPCPPVSGPYLSRAAPVSSPFCLTPAG</sequence>
<evidence type="ECO:0000256" key="1">
    <source>
        <dbReference type="SAM" id="MobiDB-lite"/>
    </source>
</evidence>
<dbReference type="AntiFam" id="ANF00095">
    <property type="entry name" value="Shadow ORF (opposite ABC transporters)"/>
</dbReference>
<evidence type="ECO:0000313" key="2">
    <source>
        <dbReference type="EMBL" id="MPM25386.1"/>
    </source>
</evidence>
<reference evidence="2" key="1">
    <citation type="submission" date="2019-08" db="EMBL/GenBank/DDBJ databases">
        <authorList>
            <person name="Kucharzyk K."/>
            <person name="Murdoch R.W."/>
            <person name="Higgins S."/>
            <person name="Loffler F."/>
        </authorList>
    </citation>
    <scope>NUCLEOTIDE SEQUENCE</scope>
</reference>
<feature type="region of interest" description="Disordered" evidence="1">
    <location>
        <begin position="379"/>
        <end position="431"/>
    </location>
</feature>